<protein>
    <recommendedName>
        <fullName evidence="4">Lipoprotein</fullName>
    </recommendedName>
</protein>
<evidence type="ECO:0000256" key="1">
    <source>
        <dbReference type="SAM" id="SignalP"/>
    </source>
</evidence>
<feature type="chain" id="PRO_5046794592" description="Lipoprotein" evidence="1">
    <location>
        <begin position="26"/>
        <end position="122"/>
    </location>
</feature>
<dbReference type="RefSeq" id="WP_377487869.1">
    <property type="nucleotide sequence ID" value="NZ_JBHUOX010000016.1"/>
</dbReference>
<comment type="caution">
    <text evidence="2">The sequence shown here is derived from an EMBL/GenBank/DDBJ whole genome shotgun (WGS) entry which is preliminary data.</text>
</comment>
<organism evidence="2 3">
    <name type="scientific">Pontibacter toksunensis</name>
    <dbReference type="NCBI Taxonomy" id="1332631"/>
    <lineage>
        <taxon>Bacteria</taxon>
        <taxon>Pseudomonadati</taxon>
        <taxon>Bacteroidota</taxon>
        <taxon>Cytophagia</taxon>
        <taxon>Cytophagales</taxon>
        <taxon>Hymenobacteraceae</taxon>
        <taxon>Pontibacter</taxon>
    </lineage>
</organism>
<evidence type="ECO:0008006" key="4">
    <source>
        <dbReference type="Google" id="ProtNLM"/>
    </source>
</evidence>
<name>A0ABW6C183_9BACT</name>
<accession>A0ABW6C183</accession>
<evidence type="ECO:0000313" key="3">
    <source>
        <dbReference type="Proteomes" id="UP001597641"/>
    </source>
</evidence>
<evidence type="ECO:0000313" key="2">
    <source>
        <dbReference type="EMBL" id="MFD3002434.1"/>
    </source>
</evidence>
<keyword evidence="3" id="KW-1185">Reference proteome</keyword>
<sequence length="122" mass="13135">MRKLINRLSVKATAFLLLVLWLTGCGDKKDPEPITPQPPAPAVGASQVAFWLTNPDKSVLFTQQSTKLKFKTGTNSNPTIEVDTTQTFQTRDGFGFTLTSGSAYAGCCLLTGPTADGQNPER</sequence>
<dbReference type="EMBL" id="JBHUOX010000016">
    <property type="protein sequence ID" value="MFD3002434.1"/>
    <property type="molecule type" value="Genomic_DNA"/>
</dbReference>
<proteinExistence type="predicted"/>
<feature type="signal peptide" evidence="1">
    <location>
        <begin position="1"/>
        <end position="25"/>
    </location>
</feature>
<reference evidence="3" key="1">
    <citation type="journal article" date="2019" name="Int. J. Syst. Evol. Microbiol.">
        <title>The Global Catalogue of Microorganisms (GCM) 10K type strain sequencing project: providing services to taxonomists for standard genome sequencing and annotation.</title>
        <authorList>
            <consortium name="The Broad Institute Genomics Platform"/>
            <consortium name="The Broad Institute Genome Sequencing Center for Infectious Disease"/>
            <person name="Wu L."/>
            <person name="Ma J."/>
        </authorList>
    </citation>
    <scope>NUCLEOTIDE SEQUENCE [LARGE SCALE GENOMIC DNA]</scope>
    <source>
        <strain evidence="3">KCTC 23984</strain>
    </source>
</reference>
<gene>
    <name evidence="2" type="ORF">ACFS7Z_18830</name>
</gene>
<dbReference type="Proteomes" id="UP001597641">
    <property type="component" value="Unassembled WGS sequence"/>
</dbReference>
<keyword evidence="1" id="KW-0732">Signal</keyword>